<evidence type="ECO:0000256" key="2">
    <source>
        <dbReference type="ARBA" id="ARBA00004308"/>
    </source>
</evidence>
<reference evidence="9" key="1">
    <citation type="submission" date="2025-08" db="UniProtKB">
        <authorList>
            <consortium name="Ensembl"/>
        </authorList>
    </citation>
    <scope>IDENTIFICATION</scope>
</reference>
<keyword evidence="4" id="KW-0677">Repeat</keyword>
<dbReference type="PROSITE" id="PS50068">
    <property type="entry name" value="LDLRA_2"/>
    <property type="match status" value="2"/>
</dbReference>
<feature type="disulfide bond" evidence="8">
    <location>
        <begin position="42"/>
        <end position="54"/>
    </location>
</feature>
<dbReference type="InterPro" id="IPR023415">
    <property type="entry name" value="LDLR_class-A_CS"/>
</dbReference>
<evidence type="ECO:0000256" key="6">
    <source>
        <dbReference type="ARBA" id="ARBA00023136"/>
    </source>
</evidence>
<dbReference type="InterPro" id="IPR050685">
    <property type="entry name" value="LDLR"/>
</dbReference>
<dbReference type="Proteomes" id="UP000694523">
    <property type="component" value="Unplaced"/>
</dbReference>
<evidence type="ECO:0000256" key="4">
    <source>
        <dbReference type="ARBA" id="ARBA00022737"/>
    </source>
</evidence>
<organism evidence="9 10">
    <name type="scientific">Neogobius melanostomus</name>
    <name type="common">round goby</name>
    <dbReference type="NCBI Taxonomy" id="47308"/>
    <lineage>
        <taxon>Eukaryota</taxon>
        <taxon>Metazoa</taxon>
        <taxon>Chordata</taxon>
        <taxon>Craniata</taxon>
        <taxon>Vertebrata</taxon>
        <taxon>Euteleostomi</taxon>
        <taxon>Actinopterygii</taxon>
        <taxon>Neopterygii</taxon>
        <taxon>Teleostei</taxon>
        <taxon>Neoteleostei</taxon>
        <taxon>Acanthomorphata</taxon>
        <taxon>Gobiaria</taxon>
        <taxon>Gobiiformes</taxon>
        <taxon>Gobioidei</taxon>
        <taxon>Gobiidae</taxon>
        <taxon>Benthophilinae</taxon>
        <taxon>Neogobiini</taxon>
        <taxon>Neogobius</taxon>
    </lineage>
</organism>
<dbReference type="GO" id="GO:0005886">
    <property type="term" value="C:plasma membrane"/>
    <property type="evidence" value="ECO:0007669"/>
    <property type="project" value="TreeGrafter"/>
</dbReference>
<evidence type="ECO:0000256" key="7">
    <source>
        <dbReference type="ARBA" id="ARBA00023157"/>
    </source>
</evidence>
<keyword evidence="3" id="KW-0812">Transmembrane</keyword>
<dbReference type="CDD" id="cd00112">
    <property type="entry name" value="LDLa"/>
    <property type="match status" value="2"/>
</dbReference>
<keyword evidence="5" id="KW-1133">Transmembrane helix</keyword>
<evidence type="ECO:0000256" key="1">
    <source>
        <dbReference type="ARBA" id="ARBA00004167"/>
    </source>
</evidence>
<dbReference type="FunFam" id="4.10.400.10:FF:000011">
    <property type="entry name" value="Low-density lipoprotein receptor-related protein 1"/>
    <property type="match status" value="1"/>
</dbReference>
<evidence type="ECO:0000256" key="5">
    <source>
        <dbReference type="ARBA" id="ARBA00022989"/>
    </source>
</evidence>
<evidence type="ECO:0000256" key="8">
    <source>
        <dbReference type="PROSITE-ProRule" id="PRU00124"/>
    </source>
</evidence>
<dbReference type="InterPro" id="IPR036055">
    <property type="entry name" value="LDL_receptor-like_sf"/>
</dbReference>
<accession>A0A8C6SYU3</accession>
<dbReference type="PROSITE" id="PS01209">
    <property type="entry name" value="LDLRA_1"/>
    <property type="match status" value="1"/>
</dbReference>
<proteinExistence type="predicted"/>
<dbReference type="PANTHER" id="PTHR24270:SF62">
    <property type="entry name" value="LOW-DENSITY LIPOPROTEIN RECEPTOR-RELATED PROTEIN 2"/>
    <property type="match status" value="1"/>
</dbReference>
<evidence type="ECO:0000313" key="10">
    <source>
        <dbReference type="Proteomes" id="UP000694523"/>
    </source>
</evidence>
<dbReference type="PANTHER" id="PTHR24270">
    <property type="entry name" value="LOW-DENSITY LIPOPROTEIN RECEPTOR-RELATED"/>
    <property type="match status" value="1"/>
</dbReference>
<dbReference type="GO" id="GO:0016192">
    <property type="term" value="P:vesicle-mediated transport"/>
    <property type="evidence" value="ECO:0007669"/>
    <property type="project" value="UniProtKB-ARBA"/>
</dbReference>
<evidence type="ECO:0000313" key="9">
    <source>
        <dbReference type="Ensembl" id="ENSNMLP00000013679.1"/>
    </source>
</evidence>
<keyword evidence="7 8" id="KW-1015">Disulfide bond</keyword>
<keyword evidence="6" id="KW-0472">Membrane</keyword>
<protein>
    <submittedName>
        <fullName evidence="9">Uncharacterized protein</fullName>
    </submittedName>
</protein>
<comment type="subcellular location">
    <subcellularLocation>
        <location evidence="2">Endomembrane system</location>
    </subcellularLocation>
    <subcellularLocation>
        <location evidence="1">Membrane</location>
        <topology evidence="1">Single-pass membrane protein</topology>
    </subcellularLocation>
</comment>
<dbReference type="GO" id="GO:0012505">
    <property type="term" value="C:endomembrane system"/>
    <property type="evidence" value="ECO:0007669"/>
    <property type="project" value="UniProtKB-SubCell"/>
</dbReference>
<reference evidence="9" key="2">
    <citation type="submission" date="2025-09" db="UniProtKB">
        <authorList>
            <consortium name="Ensembl"/>
        </authorList>
    </citation>
    <scope>IDENTIFICATION</scope>
</reference>
<sequence>SSLYPVLSHCPTESALTVYCPVLCGGLLLPARHTCPAPRSSCEPGEFTCAGGRCIPADWVCDNEDDCGDGSDEICPSTCAPNSSAAPALPGIPHRLVTMTKGCVCPPGEFQCPGDQCVPADQLCDGHKDYCVDGSDELGCAALCGRVRCPVLAGISVCLISSCVMGRPTAETLQMRCGQLWYVPQTESVV</sequence>
<dbReference type="InterPro" id="IPR002172">
    <property type="entry name" value="LDrepeatLR_classA_rpt"/>
</dbReference>
<dbReference type="AlphaFoldDB" id="A0A8C6SYU3"/>
<keyword evidence="10" id="KW-1185">Reference proteome</keyword>
<dbReference type="PRINTS" id="PR00261">
    <property type="entry name" value="LDLRECEPTOR"/>
</dbReference>
<comment type="caution">
    <text evidence="8">Lacks conserved residue(s) required for the propagation of feature annotation.</text>
</comment>
<dbReference type="Pfam" id="PF00057">
    <property type="entry name" value="Ldl_recept_a"/>
    <property type="match status" value="2"/>
</dbReference>
<evidence type="ECO:0000256" key="3">
    <source>
        <dbReference type="ARBA" id="ARBA00022692"/>
    </source>
</evidence>
<feature type="disulfide bond" evidence="8">
    <location>
        <begin position="105"/>
        <end position="117"/>
    </location>
</feature>
<name>A0A8C6SYU3_9GOBI</name>
<feature type="disulfide bond" evidence="8">
    <location>
        <begin position="49"/>
        <end position="67"/>
    </location>
</feature>
<dbReference type="Ensembl" id="ENSNMLT00000015384.1">
    <property type="protein sequence ID" value="ENSNMLP00000013679.1"/>
    <property type="gene ID" value="ENSNMLG00000009157.1"/>
</dbReference>
<dbReference type="Gene3D" id="4.10.400.10">
    <property type="entry name" value="Low-density Lipoprotein Receptor"/>
    <property type="match status" value="2"/>
</dbReference>
<dbReference type="SMART" id="SM00192">
    <property type="entry name" value="LDLa"/>
    <property type="match status" value="2"/>
</dbReference>
<dbReference type="SUPFAM" id="SSF57424">
    <property type="entry name" value="LDL receptor-like module"/>
    <property type="match status" value="2"/>
</dbReference>